<evidence type="ECO:0000313" key="4">
    <source>
        <dbReference type="Proteomes" id="UP001497623"/>
    </source>
</evidence>
<dbReference type="SMART" id="SM00355">
    <property type="entry name" value="ZnF_C2H2"/>
    <property type="match status" value="3"/>
</dbReference>
<protein>
    <recommendedName>
        <fullName evidence="2">C2H2-type domain-containing protein</fullName>
    </recommendedName>
</protein>
<comment type="caution">
    <text evidence="3">The sequence shown here is derived from an EMBL/GenBank/DDBJ whole genome shotgun (WGS) entry which is preliminary data.</text>
</comment>
<keyword evidence="1" id="KW-0862">Zinc</keyword>
<evidence type="ECO:0000256" key="1">
    <source>
        <dbReference type="PROSITE-ProRule" id="PRU00042"/>
    </source>
</evidence>
<dbReference type="Gene3D" id="3.30.160.60">
    <property type="entry name" value="Classic Zinc Finger"/>
    <property type="match status" value="1"/>
</dbReference>
<dbReference type="PANTHER" id="PTHR33936">
    <property type="entry name" value="PROTEIN CBG17840"/>
    <property type="match status" value="1"/>
</dbReference>
<dbReference type="PROSITE" id="PS00028">
    <property type="entry name" value="ZINC_FINGER_C2H2_1"/>
    <property type="match status" value="1"/>
</dbReference>
<sequence>METSQAPQDLVCSICWPCKTFKLKHHLRNHQRTVHSLQVVVPGHYKCLEDSCHQTFRYVEQLREHLNHSHAQFQGKFYVQELRFASFDDFEEWKKQEEERSIVRYIKSNSGSKITRSGMQHKYYVCSRSGKVRLTGKGIRKLKRQGSSKLNTRCTASIKADIHPSGLVTVKYCREHYGHEQGIKNIGHVGLSQNDRNWLANQILEGVPLDTILLKIQEGRGRPNSERLLMTTKTDLRNIRRQYGFHLPINKLFTCLEPGCNLTMENIRGAREKLRNHLEQQHNCIFDIHKETFSSDEEFEVWKSRLEAEAGIIFVRGSIRNFKSGRTRTYYRCSMSGIQKTKGNNHTVCTAEMIVVREMSGAQSVTYCLDHYGHQLNNTEVLTAVQNISDNQHSLILDTINSQTATVTIGRRLFLPDQESLSKFSPDGTDEIVNSIFISEVDDAMRPQYKRMEPNYESVIKIKKVVTKPIENSIHRNLDNFEFMGKSKNFQLNSEGIRVAREEVVASVDSFL</sequence>
<dbReference type="PANTHER" id="PTHR33936:SF24">
    <property type="entry name" value="C2H2-TYPE DOMAIN-CONTAINING PROTEIN"/>
    <property type="match status" value="1"/>
</dbReference>
<evidence type="ECO:0000313" key="3">
    <source>
        <dbReference type="EMBL" id="CAL4121762.1"/>
    </source>
</evidence>
<gene>
    <name evidence="3" type="ORF">MNOR_LOCUS22624</name>
</gene>
<dbReference type="Proteomes" id="UP001497623">
    <property type="component" value="Unassembled WGS sequence"/>
</dbReference>
<evidence type="ECO:0000259" key="2">
    <source>
        <dbReference type="PROSITE" id="PS50157"/>
    </source>
</evidence>
<organism evidence="3 4">
    <name type="scientific">Meganyctiphanes norvegica</name>
    <name type="common">Northern krill</name>
    <name type="synonym">Thysanopoda norvegica</name>
    <dbReference type="NCBI Taxonomy" id="48144"/>
    <lineage>
        <taxon>Eukaryota</taxon>
        <taxon>Metazoa</taxon>
        <taxon>Ecdysozoa</taxon>
        <taxon>Arthropoda</taxon>
        <taxon>Crustacea</taxon>
        <taxon>Multicrustacea</taxon>
        <taxon>Malacostraca</taxon>
        <taxon>Eumalacostraca</taxon>
        <taxon>Eucarida</taxon>
        <taxon>Euphausiacea</taxon>
        <taxon>Euphausiidae</taxon>
        <taxon>Meganyctiphanes</taxon>
    </lineage>
</organism>
<reference evidence="3 4" key="1">
    <citation type="submission" date="2024-05" db="EMBL/GenBank/DDBJ databases">
        <authorList>
            <person name="Wallberg A."/>
        </authorList>
    </citation>
    <scope>NUCLEOTIDE SEQUENCE [LARGE SCALE GENOMIC DNA]</scope>
</reference>
<dbReference type="InterPro" id="IPR013087">
    <property type="entry name" value="Znf_C2H2_type"/>
</dbReference>
<keyword evidence="1" id="KW-0479">Metal-binding</keyword>
<proteinExistence type="predicted"/>
<keyword evidence="4" id="KW-1185">Reference proteome</keyword>
<accession>A0AAV2REY2</accession>
<dbReference type="EMBL" id="CAXKWB010019231">
    <property type="protein sequence ID" value="CAL4121762.1"/>
    <property type="molecule type" value="Genomic_DNA"/>
</dbReference>
<feature type="domain" description="C2H2-type" evidence="2">
    <location>
        <begin position="45"/>
        <end position="75"/>
    </location>
</feature>
<dbReference type="PROSITE" id="PS50157">
    <property type="entry name" value="ZINC_FINGER_C2H2_2"/>
    <property type="match status" value="1"/>
</dbReference>
<dbReference type="InterPro" id="IPR052797">
    <property type="entry name" value="RegFact_GeneExpr_CellDeath"/>
</dbReference>
<keyword evidence="1" id="KW-0863">Zinc-finger</keyword>
<name>A0AAV2REY2_MEGNR</name>
<dbReference type="AlphaFoldDB" id="A0AAV2REY2"/>
<dbReference type="GO" id="GO:0008270">
    <property type="term" value="F:zinc ion binding"/>
    <property type="evidence" value="ECO:0007669"/>
    <property type="project" value="UniProtKB-KW"/>
</dbReference>